<gene>
    <name evidence="2" type="ORF">GMARGA_LOCUS27098</name>
</gene>
<feature type="compositionally biased region" description="Low complexity" evidence="1">
    <location>
        <begin position="390"/>
        <end position="399"/>
    </location>
</feature>
<protein>
    <submittedName>
        <fullName evidence="2">30404_t:CDS:1</fullName>
    </submittedName>
</protein>
<reference evidence="2 3" key="1">
    <citation type="submission" date="2021-06" db="EMBL/GenBank/DDBJ databases">
        <authorList>
            <person name="Kallberg Y."/>
            <person name="Tangrot J."/>
            <person name="Rosling A."/>
        </authorList>
    </citation>
    <scope>NUCLEOTIDE SEQUENCE [LARGE SCALE GENOMIC DNA]</scope>
    <source>
        <strain evidence="2 3">120-4 pot B 10/14</strain>
    </source>
</reference>
<name>A0ABN7W656_GIGMA</name>
<evidence type="ECO:0000313" key="2">
    <source>
        <dbReference type="EMBL" id="CAG8818610.1"/>
    </source>
</evidence>
<evidence type="ECO:0000256" key="1">
    <source>
        <dbReference type="SAM" id="MobiDB-lite"/>
    </source>
</evidence>
<accession>A0ABN7W656</accession>
<evidence type="ECO:0000313" key="3">
    <source>
        <dbReference type="Proteomes" id="UP000789901"/>
    </source>
</evidence>
<keyword evidence="3" id="KW-1185">Reference proteome</keyword>
<sequence length="399" mass="46099">MLDLQAFEIRFKNLLECYPKAAQYLNKALYPDRRSWARAYTFHHFTARAQATSRIELINSHIKAITCHGNITLCELFNSLDLLIAGQDYYYNFISWKLSNPNVKPPNICDTMYKNVDSILKTFVAPNIIEKIRYEINHSLVYHSAKISPESLHLYQMPDDDTIFVNDAFDYSLAYSFSLFKQVENKIVEIWKVIHMTWKHSKLHVFLLKDGSFISSSSRWLHNEYQDKDLNAQPLVNLSTKRSYAETIEIACKAINIAIEKDDSCILEFLRKYIVQNDHLLIENTASTSFSSQKTNLSKKCSELNIISKVLSVKVANSVKKTRRGTNTCGECSSKDHNRRWHLKHENRDYDSLIICEFCSGCGYKKELYNNDSIEANESGQANSDESKWESSSNSELDN</sequence>
<dbReference type="EMBL" id="CAJVQB010032651">
    <property type="protein sequence ID" value="CAG8818610.1"/>
    <property type="molecule type" value="Genomic_DNA"/>
</dbReference>
<feature type="region of interest" description="Disordered" evidence="1">
    <location>
        <begin position="376"/>
        <end position="399"/>
    </location>
</feature>
<comment type="caution">
    <text evidence="2">The sequence shown here is derived from an EMBL/GenBank/DDBJ whole genome shotgun (WGS) entry which is preliminary data.</text>
</comment>
<dbReference type="Proteomes" id="UP000789901">
    <property type="component" value="Unassembled WGS sequence"/>
</dbReference>
<proteinExistence type="predicted"/>
<organism evidence="2 3">
    <name type="scientific">Gigaspora margarita</name>
    <dbReference type="NCBI Taxonomy" id="4874"/>
    <lineage>
        <taxon>Eukaryota</taxon>
        <taxon>Fungi</taxon>
        <taxon>Fungi incertae sedis</taxon>
        <taxon>Mucoromycota</taxon>
        <taxon>Glomeromycotina</taxon>
        <taxon>Glomeromycetes</taxon>
        <taxon>Diversisporales</taxon>
        <taxon>Gigasporaceae</taxon>
        <taxon>Gigaspora</taxon>
    </lineage>
</organism>